<keyword evidence="2" id="KW-0418">Kinase</keyword>
<dbReference type="Gene3D" id="3.30.420.40">
    <property type="match status" value="2"/>
</dbReference>
<keyword evidence="3" id="KW-1185">Reference proteome</keyword>
<dbReference type="InterPro" id="IPR052519">
    <property type="entry name" value="Euk-type_GlcNAc_Kinase"/>
</dbReference>
<dbReference type="InterPro" id="IPR043129">
    <property type="entry name" value="ATPase_NBD"/>
</dbReference>
<reference evidence="2 3" key="1">
    <citation type="submission" date="2019-02" db="EMBL/GenBank/DDBJ databases">
        <title>Deep-cultivation of Planctomycetes and their phenomic and genomic characterization uncovers novel biology.</title>
        <authorList>
            <person name="Wiegand S."/>
            <person name="Jogler M."/>
            <person name="Boedeker C."/>
            <person name="Pinto D."/>
            <person name="Vollmers J."/>
            <person name="Rivas-Marin E."/>
            <person name="Kohn T."/>
            <person name="Peeters S.H."/>
            <person name="Heuer A."/>
            <person name="Rast P."/>
            <person name="Oberbeckmann S."/>
            <person name="Bunk B."/>
            <person name="Jeske O."/>
            <person name="Meyerdierks A."/>
            <person name="Storesund J.E."/>
            <person name="Kallscheuer N."/>
            <person name="Luecker S."/>
            <person name="Lage O.M."/>
            <person name="Pohl T."/>
            <person name="Merkel B.J."/>
            <person name="Hornburger P."/>
            <person name="Mueller R.-W."/>
            <person name="Bruemmer F."/>
            <person name="Labrenz M."/>
            <person name="Spormann A.M."/>
            <person name="Op den Camp H."/>
            <person name="Overmann J."/>
            <person name="Amann R."/>
            <person name="Jetten M.S.M."/>
            <person name="Mascher T."/>
            <person name="Medema M.H."/>
            <person name="Devos D.P."/>
            <person name="Kaster A.-K."/>
            <person name="Ovreas L."/>
            <person name="Rohde M."/>
            <person name="Galperin M.Y."/>
            <person name="Jogler C."/>
        </authorList>
    </citation>
    <scope>NUCLEOTIDE SEQUENCE [LARGE SCALE GENOMIC DNA]</scope>
    <source>
        <strain evidence="2 3">I41</strain>
    </source>
</reference>
<dbReference type="EMBL" id="CP036339">
    <property type="protein sequence ID" value="QDT75245.1"/>
    <property type="molecule type" value="Genomic_DNA"/>
</dbReference>
<dbReference type="OrthoDB" id="9772633at2"/>
<dbReference type="Pfam" id="PF01869">
    <property type="entry name" value="BcrAD_BadFG"/>
    <property type="match status" value="1"/>
</dbReference>
<dbReference type="PANTHER" id="PTHR43190">
    <property type="entry name" value="N-ACETYL-D-GLUCOSAMINE KINASE"/>
    <property type="match status" value="1"/>
</dbReference>
<name>A0A517U3R1_9BACT</name>
<organism evidence="2 3">
    <name type="scientific">Lacipirellula limnantheis</name>
    <dbReference type="NCBI Taxonomy" id="2528024"/>
    <lineage>
        <taxon>Bacteria</taxon>
        <taxon>Pseudomonadati</taxon>
        <taxon>Planctomycetota</taxon>
        <taxon>Planctomycetia</taxon>
        <taxon>Pirellulales</taxon>
        <taxon>Lacipirellulaceae</taxon>
        <taxon>Lacipirellula</taxon>
    </lineage>
</organism>
<accession>A0A517U3R1</accession>
<dbReference type="Proteomes" id="UP000317909">
    <property type="component" value="Chromosome"/>
</dbReference>
<dbReference type="EC" id="2.7.1.8" evidence="2"/>
<dbReference type="RefSeq" id="WP_145434925.1">
    <property type="nucleotide sequence ID" value="NZ_CP036339.1"/>
</dbReference>
<dbReference type="SUPFAM" id="SSF53067">
    <property type="entry name" value="Actin-like ATPase domain"/>
    <property type="match status" value="2"/>
</dbReference>
<sequence>MPRVADVSAVETLVVGVDGGGTKTEAWLARINPAGKPEVIGRGLAGSSNPRAVGMELALASLADAVDGARADAGLRQDAVRLAVLAMSGAGHATVREQIGAWALARGMAEEIRFEHDAEPVLAEGTPAGQGIALIVGTGSAAIGADANGTKHVVGGWGYHYGDEGSAYWIGREALVAVARAADGRSGPTTLVDALTTNLDVADGRAILGALEQTGNVRGAIARLAVEVARAACAGDATALAIVKRGADELATMTGTLAARLEMGSRFPLALAGGVICGSELMRNELAAALAARGLQPEPVMTVPNPVAGCLKLAQRYLAAAAPGSARG</sequence>
<proteinExistence type="predicted"/>
<evidence type="ECO:0000259" key="1">
    <source>
        <dbReference type="Pfam" id="PF01869"/>
    </source>
</evidence>
<keyword evidence="2" id="KW-0808">Transferase</keyword>
<protein>
    <submittedName>
        <fullName evidence="2">Glucosamine kinase GspK</fullName>
        <ecNumber evidence="2">2.7.1.8</ecNumber>
    </submittedName>
</protein>
<gene>
    <name evidence="2" type="primary">gspK</name>
    <name evidence="2" type="ORF">I41_44550</name>
</gene>
<feature type="domain" description="ATPase BadF/BadG/BcrA/BcrD type" evidence="1">
    <location>
        <begin position="15"/>
        <end position="289"/>
    </location>
</feature>
<dbReference type="KEGG" id="llh:I41_44550"/>
<dbReference type="CDD" id="cd24007">
    <property type="entry name" value="ASKHA_NBD_eukNAGK-like"/>
    <property type="match status" value="1"/>
</dbReference>
<dbReference type="AlphaFoldDB" id="A0A517U3R1"/>
<evidence type="ECO:0000313" key="3">
    <source>
        <dbReference type="Proteomes" id="UP000317909"/>
    </source>
</evidence>
<evidence type="ECO:0000313" key="2">
    <source>
        <dbReference type="EMBL" id="QDT75245.1"/>
    </source>
</evidence>
<dbReference type="PANTHER" id="PTHR43190:SF3">
    <property type="entry name" value="N-ACETYL-D-GLUCOSAMINE KINASE"/>
    <property type="match status" value="1"/>
</dbReference>
<dbReference type="GO" id="GO:0047931">
    <property type="term" value="F:glucosamine kinase activity"/>
    <property type="evidence" value="ECO:0007669"/>
    <property type="project" value="UniProtKB-EC"/>
</dbReference>
<dbReference type="InterPro" id="IPR002731">
    <property type="entry name" value="ATPase_BadF"/>
</dbReference>